<evidence type="ECO:0000313" key="2">
    <source>
        <dbReference type="EMBL" id="EAS65982.1"/>
    </source>
</evidence>
<organism evidence="2 3">
    <name type="scientific">Photobacterium angustum (strain S14 / CCUG 15956)</name>
    <name type="common">Vibrio sp. (strain S14 / CCUG 15956)</name>
    <dbReference type="NCBI Taxonomy" id="314292"/>
    <lineage>
        <taxon>Bacteria</taxon>
        <taxon>Pseudomonadati</taxon>
        <taxon>Pseudomonadota</taxon>
        <taxon>Gammaproteobacteria</taxon>
        <taxon>Vibrionales</taxon>
        <taxon>Vibrionaceae</taxon>
        <taxon>Photobacterium</taxon>
    </lineage>
</organism>
<dbReference type="eggNOG" id="ENOG5031N5F">
    <property type="taxonomic scope" value="Bacteria"/>
</dbReference>
<feature type="transmembrane region" description="Helical" evidence="1">
    <location>
        <begin position="12"/>
        <end position="29"/>
    </location>
</feature>
<name>Q1ZVS8_PHOAS</name>
<dbReference type="HOGENOM" id="CLU_144151_0_0_6"/>
<reference evidence="2 3" key="1">
    <citation type="journal article" date="2009" name="Proc. Natl. Acad. Sci. U.S.A.">
        <title>The genomic basis of trophic strategy in marine bacteria.</title>
        <authorList>
            <person name="Lauro F.M."/>
            <person name="McDougald D."/>
            <person name="Thomas T."/>
            <person name="Williams T.J."/>
            <person name="Egan S."/>
            <person name="Rice S."/>
            <person name="DeMaere M.Z."/>
            <person name="Ting L."/>
            <person name="Ertan H."/>
            <person name="Johnson J."/>
            <person name="Ferriera S."/>
            <person name="Lapidus A."/>
            <person name="Anderson I."/>
            <person name="Kyrpides N."/>
            <person name="Munk A.C."/>
            <person name="Detter C."/>
            <person name="Han C.S."/>
            <person name="Brown M.V."/>
            <person name="Robb F.T."/>
            <person name="Kjelleberg S."/>
            <person name="Cavicchioli R."/>
        </authorList>
    </citation>
    <scope>NUCLEOTIDE SEQUENCE [LARGE SCALE GENOMIC DNA]</scope>
    <source>
        <strain evidence="2 3">S14</strain>
    </source>
</reference>
<feature type="transmembrane region" description="Helical" evidence="1">
    <location>
        <begin position="90"/>
        <end position="113"/>
    </location>
</feature>
<evidence type="ECO:0008006" key="4">
    <source>
        <dbReference type="Google" id="ProtNLM"/>
    </source>
</evidence>
<keyword evidence="1" id="KW-1133">Transmembrane helix</keyword>
<feature type="transmembrane region" description="Helical" evidence="1">
    <location>
        <begin position="35"/>
        <end position="53"/>
    </location>
</feature>
<evidence type="ECO:0000256" key="1">
    <source>
        <dbReference type="SAM" id="Phobius"/>
    </source>
</evidence>
<comment type="caution">
    <text evidence="2">The sequence shown here is derived from an EMBL/GenBank/DDBJ whole genome shotgun (WGS) entry which is preliminary data.</text>
</comment>
<keyword evidence="1" id="KW-0472">Membrane</keyword>
<evidence type="ECO:0000313" key="3">
    <source>
        <dbReference type="Proteomes" id="UP000001603"/>
    </source>
</evidence>
<keyword evidence="1" id="KW-0812">Transmembrane</keyword>
<sequence>MIFRFTIGEANMKLALIFLLSSIGGVLSGDHFHSFAAGFGIAAVSVGTAYWLAFRSTRYPQLALLLLLVGMMAKLTITIVGVMWGLKAEVINSPFVFSLSYLFFSIVVTYGYFKLREFQMSMAAKRVVLNTHQVEIVENNNKSSRHLSQLSPN</sequence>
<proteinExistence type="predicted"/>
<accession>Q1ZVS8</accession>
<gene>
    <name evidence="2" type="ORF">VAS14_11734</name>
</gene>
<dbReference type="AlphaFoldDB" id="Q1ZVS8"/>
<dbReference type="Proteomes" id="UP000001603">
    <property type="component" value="Unassembled WGS sequence"/>
</dbReference>
<dbReference type="EMBL" id="AAOJ01000001">
    <property type="protein sequence ID" value="EAS65982.1"/>
    <property type="molecule type" value="Genomic_DNA"/>
</dbReference>
<feature type="transmembrane region" description="Helical" evidence="1">
    <location>
        <begin position="62"/>
        <end position="84"/>
    </location>
</feature>
<protein>
    <recommendedName>
        <fullName evidence="4">NADH:ubiquinone oxidoreductase</fullName>
    </recommendedName>
</protein>